<dbReference type="EMBL" id="JAKREW010000097">
    <property type="protein sequence ID" value="MCG7509366.1"/>
    <property type="molecule type" value="Genomic_DNA"/>
</dbReference>
<protein>
    <recommendedName>
        <fullName evidence="3">PD(D/E)XK endonuclease domain-containing protein</fullName>
    </recommendedName>
</protein>
<reference evidence="1 2" key="1">
    <citation type="submission" date="2022-02" db="EMBL/GenBank/DDBJ databases">
        <title>Draft genome sequence of Mezorhizobium retamae strain IRAMC:0171 isolated from Retama raetam nodules.</title>
        <authorList>
            <person name="Bengaied R."/>
            <person name="Sbissi I."/>
            <person name="Huber K."/>
            <person name="Ghodbane F."/>
            <person name="Nouioui I."/>
            <person name="Tarhouni M."/>
            <person name="Gtari M."/>
        </authorList>
    </citation>
    <scope>NUCLEOTIDE SEQUENCE [LARGE SCALE GENOMIC DNA]</scope>
    <source>
        <strain evidence="1 2">IRAMC:0171</strain>
    </source>
</reference>
<keyword evidence="2" id="KW-1185">Reference proteome</keyword>
<organism evidence="1 2">
    <name type="scientific">Mesorhizobium retamae</name>
    <dbReference type="NCBI Taxonomy" id="2912854"/>
    <lineage>
        <taxon>Bacteria</taxon>
        <taxon>Pseudomonadati</taxon>
        <taxon>Pseudomonadota</taxon>
        <taxon>Alphaproteobacteria</taxon>
        <taxon>Hyphomicrobiales</taxon>
        <taxon>Phyllobacteriaceae</taxon>
        <taxon>Mesorhizobium</taxon>
    </lineage>
</organism>
<proteinExistence type="predicted"/>
<dbReference type="RefSeq" id="WP_239370838.1">
    <property type="nucleotide sequence ID" value="NZ_JAKREW010000097.1"/>
</dbReference>
<evidence type="ECO:0000313" key="1">
    <source>
        <dbReference type="EMBL" id="MCG7509366.1"/>
    </source>
</evidence>
<evidence type="ECO:0000313" key="2">
    <source>
        <dbReference type="Proteomes" id="UP001201701"/>
    </source>
</evidence>
<name>A0ABS9QPI6_9HYPH</name>
<comment type="caution">
    <text evidence="1">The sequence shown here is derived from an EMBL/GenBank/DDBJ whole genome shotgun (WGS) entry which is preliminary data.</text>
</comment>
<evidence type="ECO:0008006" key="3">
    <source>
        <dbReference type="Google" id="ProtNLM"/>
    </source>
</evidence>
<gene>
    <name evidence="1" type="ORF">L4923_30500</name>
</gene>
<dbReference type="Proteomes" id="UP001201701">
    <property type="component" value="Unassembled WGS sequence"/>
</dbReference>
<sequence length="154" mass="17534">MDKPSFVQVGSDAIETRSRLQITGNAGLYYVSWHLSRRGWHVMPTVRNARGSDLIVTNSDETVYLGVQSKALSKRAPVPLGRNLDSLCSDWWIITINANNEQPTCFVMTREEVKGLAYTDRVIKSDKGPAHWLQPKAYDRPEYRNAWHRLDNGC</sequence>
<accession>A0ABS9QPI6</accession>